<feature type="compositionally biased region" description="Polar residues" evidence="1">
    <location>
        <begin position="53"/>
        <end position="68"/>
    </location>
</feature>
<evidence type="ECO:0000256" key="1">
    <source>
        <dbReference type="SAM" id="MobiDB-lite"/>
    </source>
</evidence>
<reference evidence="2" key="2">
    <citation type="submission" date="2018-08" db="UniProtKB">
        <authorList>
            <consortium name="EnsemblPlants"/>
        </authorList>
    </citation>
    <scope>IDENTIFICATION</scope>
    <source>
        <strain evidence="2">Yugu1</strain>
    </source>
</reference>
<dbReference type="EnsemblPlants" id="KQK93838">
    <property type="protein sequence ID" value="KQK93838"/>
    <property type="gene ID" value="SETIT_028529mg"/>
</dbReference>
<protein>
    <submittedName>
        <fullName evidence="2">Uncharacterized protein</fullName>
    </submittedName>
</protein>
<accession>K3ZPJ9</accession>
<keyword evidence="3" id="KW-1185">Reference proteome</keyword>
<dbReference type="InParanoid" id="K3ZPJ9"/>
<evidence type="ECO:0000313" key="2">
    <source>
        <dbReference type="EnsemblPlants" id="KQK93838"/>
    </source>
</evidence>
<sequence length="80" mass="8876">MTGGETERARKRPAAAVWCPRAAMSAPPLRVESFASKEGSSSLWCSGARARGNNYNRQRASERVSTTLRQKRAGARWRPQ</sequence>
<dbReference type="AlphaFoldDB" id="K3ZPJ9"/>
<dbReference type="EMBL" id="AGNK02004681">
    <property type="status" value="NOT_ANNOTATED_CDS"/>
    <property type="molecule type" value="Genomic_DNA"/>
</dbReference>
<name>K3ZPJ9_SETIT</name>
<dbReference type="Proteomes" id="UP000004995">
    <property type="component" value="Unassembled WGS sequence"/>
</dbReference>
<dbReference type="HOGENOM" id="CLU_2594354_0_0_1"/>
<proteinExistence type="predicted"/>
<feature type="compositionally biased region" description="Basic residues" evidence="1">
    <location>
        <begin position="69"/>
        <end position="80"/>
    </location>
</feature>
<dbReference type="Gramene" id="KQK93838">
    <property type="protein sequence ID" value="KQK93838"/>
    <property type="gene ID" value="SETIT_028529mg"/>
</dbReference>
<evidence type="ECO:0000313" key="3">
    <source>
        <dbReference type="Proteomes" id="UP000004995"/>
    </source>
</evidence>
<reference evidence="3" key="1">
    <citation type="journal article" date="2012" name="Nat. Biotechnol.">
        <title>Reference genome sequence of the model plant Setaria.</title>
        <authorList>
            <person name="Bennetzen J.L."/>
            <person name="Schmutz J."/>
            <person name="Wang H."/>
            <person name="Percifield R."/>
            <person name="Hawkins J."/>
            <person name="Pontaroli A.C."/>
            <person name="Estep M."/>
            <person name="Feng L."/>
            <person name="Vaughn J.N."/>
            <person name="Grimwood J."/>
            <person name="Jenkins J."/>
            <person name="Barry K."/>
            <person name="Lindquist E."/>
            <person name="Hellsten U."/>
            <person name="Deshpande S."/>
            <person name="Wang X."/>
            <person name="Wu X."/>
            <person name="Mitros T."/>
            <person name="Triplett J."/>
            <person name="Yang X."/>
            <person name="Ye C.Y."/>
            <person name="Mauro-Herrera M."/>
            <person name="Wang L."/>
            <person name="Li P."/>
            <person name="Sharma M."/>
            <person name="Sharma R."/>
            <person name="Ronald P.C."/>
            <person name="Panaud O."/>
            <person name="Kellogg E.A."/>
            <person name="Brutnell T.P."/>
            <person name="Doust A.N."/>
            <person name="Tuskan G.A."/>
            <person name="Rokhsar D."/>
            <person name="Devos K.M."/>
        </authorList>
    </citation>
    <scope>NUCLEOTIDE SEQUENCE [LARGE SCALE GENOMIC DNA]</scope>
    <source>
        <strain evidence="3">cv. Yugu1</strain>
    </source>
</reference>
<organism evidence="2 3">
    <name type="scientific">Setaria italica</name>
    <name type="common">Foxtail millet</name>
    <name type="synonym">Panicum italicum</name>
    <dbReference type="NCBI Taxonomy" id="4555"/>
    <lineage>
        <taxon>Eukaryota</taxon>
        <taxon>Viridiplantae</taxon>
        <taxon>Streptophyta</taxon>
        <taxon>Embryophyta</taxon>
        <taxon>Tracheophyta</taxon>
        <taxon>Spermatophyta</taxon>
        <taxon>Magnoliopsida</taxon>
        <taxon>Liliopsida</taxon>
        <taxon>Poales</taxon>
        <taxon>Poaceae</taxon>
        <taxon>PACMAD clade</taxon>
        <taxon>Panicoideae</taxon>
        <taxon>Panicodae</taxon>
        <taxon>Paniceae</taxon>
        <taxon>Cenchrinae</taxon>
        <taxon>Setaria</taxon>
    </lineage>
</organism>
<feature type="region of interest" description="Disordered" evidence="1">
    <location>
        <begin position="47"/>
        <end position="80"/>
    </location>
</feature>